<evidence type="ECO:0000313" key="3">
    <source>
        <dbReference type="Proteomes" id="UP001617351"/>
    </source>
</evidence>
<evidence type="ECO:0000313" key="2">
    <source>
        <dbReference type="EMBL" id="MFJ2819831.1"/>
    </source>
</evidence>
<dbReference type="RefSeq" id="WP_365507112.1">
    <property type="nucleotide sequence ID" value="NZ_JBFANW010000101.1"/>
</dbReference>
<dbReference type="EMBL" id="JBIUYY010000001">
    <property type="protein sequence ID" value="MFJ2819831.1"/>
    <property type="molecule type" value="Genomic_DNA"/>
</dbReference>
<feature type="region of interest" description="Disordered" evidence="1">
    <location>
        <begin position="74"/>
        <end position="128"/>
    </location>
</feature>
<sequence length="128" mass="12700">MNGRPTAFEERLKAELVAIARQRRGGTPADGSAEAAGRAEFSFRATAVRFRMPLAAGAAVTATAAALLAALPGAGAATGSPAGSRGPSCLPDHSGSPPPGGREPGEIRAKPASGAHPDRPLVRASPGL</sequence>
<evidence type="ECO:0000256" key="1">
    <source>
        <dbReference type="SAM" id="MobiDB-lite"/>
    </source>
</evidence>
<reference evidence="2 3" key="1">
    <citation type="submission" date="2024-10" db="EMBL/GenBank/DDBJ databases">
        <title>The Natural Products Discovery Center: Release of the First 8490 Sequenced Strains for Exploring Actinobacteria Biosynthetic Diversity.</title>
        <authorList>
            <person name="Kalkreuter E."/>
            <person name="Kautsar S.A."/>
            <person name="Yang D."/>
            <person name="Bader C.D."/>
            <person name="Teijaro C.N."/>
            <person name="Fluegel L."/>
            <person name="Davis C.M."/>
            <person name="Simpson J.R."/>
            <person name="Lauterbach L."/>
            <person name="Steele A.D."/>
            <person name="Gui C."/>
            <person name="Meng S."/>
            <person name="Li G."/>
            <person name="Viehrig K."/>
            <person name="Ye F."/>
            <person name="Su P."/>
            <person name="Kiefer A.F."/>
            <person name="Nichols A."/>
            <person name="Cepeda A.J."/>
            <person name="Yan W."/>
            <person name="Fan B."/>
            <person name="Jiang Y."/>
            <person name="Adhikari A."/>
            <person name="Zheng C.-J."/>
            <person name="Schuster L."/>
            <person name="Cowan T.M."/>
            <person name="Smanski M.J."/>
            <person name="Chevrette M.G."/>
            <person name="De Carvalho L.P.S."/>
            <person name="Shen B."/>
        </authorList>
    </citation>
    <scope>NUCLEOTIDE SEQUENCE [LARGE SCALE GENOMIC DNA]</scope>
    <source>
        <strain evidence="2 3">NPDC087220</strain>
    </source>
</reference>
<comment type="caution">
    <text evidence="2">The sequence shown here is derived from an EMBL/GenBank/DDBJ whole genome shotgun (WGS) entry which is preliminary data.</text>
</comment>
<feature type="compositionally biased region" description="Low complexity" evidence="1">
    <location>
        <begin position="74"/>
        <end position="88"/>
    </location>
</feature>
<organism evidence="2 3">
    <name type="scientific">Streptomyces toxytricini</name>
    <name type="common">Actinomyces toxytricini</name>
    <dbReference type="NCBI Taxonomy" id="67369"/>
    <lineage>
        <taxon>Bacteria</taxon>
        <taxon>Bacillati</taxon>
        <taxon>Actinomycetota</taxon>
        <taxon>Actinomycetes</taxon>
        <taxon>Kitasatosporales</taxon>
        <taxon>Streptomycetaceae</taxon>
        <taxon>Streptomyces</taxon>
    </lineage>
</organism>
<accession>A0ABW8ED28</accession>
<protein>
    <submittedName>
        <fullName evidence="2">Uncharacterized protein</fullName>
    </submittedName>
</protein>
<proteinExistence type="predicted"/>
<gene>
    <name evidence="2" type="ORF">ACIO7M_01775</name>
</gene>
<keyword evidence="3" id="KW-1185">Reference proteome</keyword>
<name>A0ABW8ED28_STRT5</name>
<dbReference type="Proteomes" id="UP001617351">
    <property type="component" value="Unassembled WGS sequence"/>
</dbReference>